<protein>
    <submittedName>
        <fullName evidence="1">Uncharacterized protein</fullName>
    </submittedName>
</protein>
<comment type="caution">
    <text evidence="1">The sequence shown here is derived from an EMBL/GenBank/DDBJ whole genome shotgun (WGS) entry which is preliminary data.</text>
</comment>
<sequence>MSEKALAPQPSFVQKIAIQLILDENDLKTGKNPELQGIVKTQVYTLVFSSVSYSLHVAVLTKHWPLRKL</sequence>
<dbReference type="EMBL" id="NVVJ01000014">
    <property type="protein sequence ID" value="PCJ25913.1"/>
    <property type="molecule type" value="Genomic_DNA"/>
</dbReference>
<name>A0A2A5B311_9GAMM</name>
<dbReference type="Proteomes" id="UP000218327">
    <property type="component" value="Unassembled WGS sequence"/>
</dbReference>
<dbReference type="AlphaFoldDB" id="A0A2A5B311"/>
<organism evidence="1 2">
    <name type="scientific">SAR86 cluster bacterium</name>
    <dbReference type="NCBI Taxonomy" id="2030880"/>
    <lineage>
        <taxon>Bacteria</taxon>
        <taxon>Pseudomonadati</taxon>
        <taxon>Pseudomonadota</taxon>
        <taxon>Gammaproteobacteria</taxon>
        <taxon>SAR86 cluster</taxon>
    </lineage>
</organism>
<reference evidence="2" key="1">
    <citation type="submission" date="2017-08" db="EMBL/GenBank/DDBJ databases">
        <title>A dynamic microbial community with high functional redundancy inhabits the cold, oxic subseafloor aquifer.</title>
        <authorList>
            <person name="Tully B.J."/>
            <person name="Wheat C.G."/>
            <person name="Glazer B.T."/>
            <person name="Huber J.A."/>
        </authorList>
    </citation>
    <scope>NUCLEOTIDE SEQUENCE [LARGE SCALE GENOMIC DNA]</scope>
</reference>
<evidence type="ECO:0000313" key="2">
    <source>
        <dbReference type="Proteomes" id="UP000218327"/>
    </source>
</evidence>
<proteinExistence type="predicted"/>
<gene>
    <name evidence="1" type="ORF">COA96_06600</name>
</gene>
<accession>A0A2A5B311</accession>
<evidence type="ECO:0000313" key="1">
    <source>
        <dbReference type="EMBL" id="PCJ25913.1"/>
    </source>
</evidence>